<dbReference type="InterPro" id="IPR027291">
    <property type="entry name" value="Glyco_hydro_38_N_sf"/>
</dbReference>
<dbReference type="GO" id="GO:0046872">
    <property type="term" value="F:metal ion binding"/>
    <property type="evidence" value="ECO:0007669"/>
    <property type="project" value="UniProtKB-KW"/>
</dbReference>
<dbReference type="SMART" id="SM00872">
    <property type="entry name" value="Alpha-mann_mid"/>
    <property type="match status" value="1"/>
</dbReference>
<evidence type="ECO:0000256" key="4">
    <source>
        <dbReference type="ARBA" id="ARBA00022723"/>
    </source>
</evidence>
<dbReference type="FunFam" id="3.20.110.10:FF:000002">
    <property type="entry name" value="alpha-mannosidase 2C1 isoform X1"/>
    <property type="match status" value="1"/>
</dbReference>
<proteinExistence type="inferred from homology"/>
<dbReference type="EMBL" id="MIKG01000027">
    <property type="protein sequence ID" value="RAO73921.1"/>
    <property type="molecule type" value="Genomic_DNA"/>
</dbReference>
<dbReference type="InterPro" id="IPR011013">
    <property type="entry name" value="Gal_mutarotase_sf_dom"/>
</dbReference>
<dbReference type="Gene3D" id="1.20.1270.50">
    <property type="entry name" value="Glycoside hydrolase family 38, central domain"/>
    <property type="match status" value="1"/>
</dbReference>
<dbReference type="InterPro" id="IPR028995">
    <property type="entry name" value="Glyco_hydro_57/38_cen_sf"/>
</dbReference>
<dbReference type="GO" id="GO:0006013">
    <property type="term" value="P:mannose metabolic process"/>
    <property type="evidence" value="ECO:0007669"/>
    <property type="project" value="InterPro"/>
</dbReference>
<dbReference type="Gene3D" id="3.20.110.10">
    <property type="entry name" value="Glycoside hydrolase 38, N terminal domain"/>
    <property type="match status" value="1"/>
</dbReference>
<comment type="function">
    <text evidence="7">Degrades free oligosaccharides in the vacuole.</text>
</comment>
<dbReference type="STRING" id="1196081.A0A364LDY1"/>
<dbReference type="Pfam" id="PF09261">
    <property type="entry name" value="Alpha-mann_mid"/>
    <property type="match status" value="1"/>
</dbReference>
<gene>
    <name evidence="10" type="ORF">BHQ10_009933</name>
</gene>
<comment type="similarity">
    <text evidence="2">Belongs to the glycosyl hydrolase 38 family.</text>
</comment>
<dbReference type="OrthoDB" id="10261055at2759"/>
<keyword evidence="6" id="KW-0326">Glycosidase</keyword>
<evidence type="ECO:0000313" key="10">
    <source>
        <dbReference type="EMBL" id="RAO73921.1"/>
    </source>
</evidence>
<sequence length="1087" mass="122157">MPASRPLGLYPLRAAAPIGKRIPRLDRNRIANFYTPGQWEKVNLLSVLNEAVFSGAPHVKLSVWDAPGTTRPSFREASDASNSFRDAKVGDKFGPSWSTHWFKVFLTLPQEVCGKDNIELHWDCENEATVWTENGLPLQGLTGRGERVEWIIPDSFKDGEEHLIYIEMACNGMFGNGPGRPIFKNNAGGDSIQPPDPDKYFQLSKAEIVVVDFQARMLHMDIVAICDAATEFPEDSWQQHKALAVATRIVNTFQAQNKDSIPECRCIAQEFLGPNIDSTELFRQDSSEEIDVFAIGHCHIDTCWLWPWAETKRKVARSWLNQCDLMERYPELRFACSQAQQFNWLKEDYPHAWDRVKAKVAEGKFHPIGGCWVEHDTNLPSGESLVRQFLYGQRFFESNFGARSTTLWLPDTFGFAAQLPQLSRQAGMNRFLTQKICFNNINEFPHTTFNWVALDGSQVISHMPPVRTYTAEGTVADVKKSVSKHLSMDQDHTSLMAFGKGDGGGGPTWQHLERLRRCRGVADTVGLLPRVHLGKSVDEFFDGLEKKAGSLVTWHGELYFELHRGVYTTQAKSKLNNRKSEFLLHDIELLATIASVSDSTYEYPKKQIDDMWKGVLLCQFHDCLPGTSIKMCYDDSEKVYGEVFATGSTLLNEAYKALGLEALQENSHEANNVIALNTLPWSRNEVIQLPDSKLAVASGNGNILSVERCALADVKPLVTVLETSKNVFQLQNDQLSVTVEYGCITSLYDRLADREIIPSGAKANQFVIFDDKPIYWQAWDVEVYHLETRHQLPCGNTRIVENSSHRVSVSTEIRINDSSSIKSTVSLSAAFAGQRSYVECSADIDWHESMKFLKVEFPVDIRNTEAAYETQYGIIRRPTHYNTSWDMAKFEVCCHKFADLSEHNYGVSIINDSKYGFATVGNTMRLSLLRSPKAPDDTADMGWHHIRWAIMPHRGGLSADTVRTAYAFNNPLKLLVAKSETGSLASGFPIFLEGDDSLVLDTIKRGEDDEDVTNDDLSVRKGKSVVVRVYESLGGRSRGSVVTKLPVNKVYKTNLLEDDGGEVAFNNGHFKIDLGPFQVATYRLCLV</sequence>
<dbReference type="FunFam" id="1.20.1270.50:FF:000004">
    <property type="entry name" value="alpha-mannosidase 2C1 isoform X1"/>
    <property type="match status" value="1"/>
</dbReference>
<dbReference type="GO" id="GO:0004559">
    <property type="term" value="F:alpha-mannosidase activity"/>
    <property type="evidence" value="ECO:0007669"/>
    <property type="project" value="UniProtKB-EC"/>
</dbReference>
<dbReference type="AlphaFoldDB" id="A0A364LDY1"/>
<dbReference type="InterPro" id="IPR015341">
    <property type="entry name" value="Glyco_hydro_38_cen"/>
</dbReference>
<comment type="catalytic activity">
    <reaction evidence="1">
        <text>Hydrolysis of terminal, non-reducing alpha-D-mannose residues in alpha-D-mannosides.</text>
        <dbReference type="EC" id="3.2.1.24"/>
    </reaction>
</comment>
<comment type="caution">
    <text evidence="10">The sequence shown here is derived from an EMBL/GenBank/DDBJ whole genome shotgun (WGS) entry which is preliminary data.</text>
</comment>
<dbReference type="Pfam" id="PF07748">
    <property type="entry name" value="Glyco_hydro_38C"/>
    <property type="match status" value="1"/>
</dbReference>
<dbReference type="Pfam" id="PF17677">
    <property type="entry name" value="Glyco_hydro38C2"/>
    <property type="match status" value="1"/>
</dbReference>
<dbReference type="Pfam" id="PF22907">
    <property type="entry name" value="Ams1-like_1st"/>
    <property type="match status" value="1"/>
</dbReference>
<evidence type="ECO:0000256" key="2">
    <source>
        <dbReference type="ARBA" id="ARBA00009792"/>
    </source>
</evidence>
<dbReference type="InterPro" id="IPR037094">
    <property type="entry name" value="Glyco_hydro_38_cen_sf"/>
</dbReference>
<evidence type="ECO:0000256" key="3">
    <source>
        <dbReference type="ARBA" id="ARBA00012752"/>
    </source>
</evidence>
<evidence type="ECO:0000256" key="6">
    <source>
        <dbReference type="ARBA" id="ARBA00023295"/>
    </source>
</evidence>
<dbReference type="GO" id="GO:0030246">
    <property type="term" value="F:carbohydrate binding"/>
    <property type="evidence" value="ECO:0007669"/>
    <property type="project" value="InterPro"/>
</dbReference>
<dbReference type="RefSeq" id="XP_040738435.1">
    <property type="nucleotide sequence ID" value="XM_040882902.1"/>
</dbReference>
<evidence type="ECO:0000256" key="7">
    <source>
        <dbReference type="ARBA" id="ARBA00054985"/>
    </source>
</evidence>
<dbReference type="InterPro" id="IPR011330">
    <property type="entry name" value="Glyco_hydro/deAcase_b/a-brl"/>
</dbReference>
<dbReference type="Gene3D" id="2.70.98.30">
    <property type="entry name" value="Golgi alpha-mannosidase II, domain 4"/>
    <property type="match status" value="1"/>
</dbReference>
<dbReference type="SUPFAM" id="SSF88688">
    <property type="entry name" value="Families 57/38 glycoside transferase middle domain"/>
    <property type="match status" value="1"/>
</dbReference>
<keyword evidence="11" id="KW-1185">Reference proteome</keyword>
<protein>
    <recommendedName>
        <fullName evidence="8">Alpha-mannosidase</fullName>
        <ecNumber evidence="3">3.2.1.24</ecNumber>
    </recommendedName>
</protein>
<reference evidence="10 11" key="1">
    <citation type="journal article" date="2017" name="Biotechnol. Biofuels">
        <title>Differential beta-glucosidase expression as a function of carbon source availability in Talaromyces amestolkiae: a genomic and proteomic approach.</title>
        <authorList>
            <person name="de Eugenio L.I."/>
            <person name="Mendez-Liter J.A."/>
            <person name="Nieto-Dominguez M."/>
            <person name="Alonso L."/>
            <person name="Gil-Munoz J."/>
            <person name="Barriuso J."/>
            <person name="Prieto A."/>
            <person name="Martinez M.J."/>
        </authorList>
    </citation>
    <scope>NUCLEOTIDE SEQUENCE [LARGE SCALE GENOMIC DNA]</scope>
    <source>
        <strain evidence="10 11">CIB</strain>
    </source>
</reference>
<dbReference type="InterPro" id="IPR011682">
    <property type="entry name" value="Glyco_hydro_38_C"/>
</dbReference>
<dbReference type="Pfam" id="PF01074">
    <property type="entry name" value="Glyco_hydro_38N"/>
    <property type="match status" value="1"/>
</dbReference>
<evidence type="ECO:0000256" key="8">
    <source>
        <dbReference type="ARBA" id="ARBA00071615"/>
    </source>
</evidence>
<dbReference type="GeneID" id="63799147"/>
<dbReference type="GO" id="GO:0009313">
    <property type="term" value="P:oligosaccharide catabolic process"/>
    <property type="evidence" value="ECO:0007669"/>
    <property type="project" value="TreeGrafter"/>
</dbReference>
<dbReference type="InterPro" id="IPR000602">
    <property type="entry name" value="Glyco_hydro_38_N"/>
</dbReference>
<keyword evidence="4" id="KW-0479">Metal-binding</keyword>
<dbReference type="SUPFAM" id="SSF88713">
    <property type="entry name" value="Glycoside hydrolase/deacetylase"/>
    <property type="match status" value="1"/>
</dbReference>
<dbReference type="FunFam" id="2.70.98.30:FF:000001">
    <property type="entry name" value="alpha-mannosidase 2C1 isoform X2"/>
    <property type="match status" value="1"/>
</dbReference>
<dbReference type="GO" id="GO:0000329">
    <property type="term" value="C:fungal-type vacuole membrane"/>
    <property type="evidence" value="ECO:0007669"/>
    <property type="project" value="TreeGrafter"/>
</dbReference>
<organism evidence="10 11">
    <name type="scientific">Talaromyces amestolkiae</name>
    <dbReference type="NCBI Taxonomy" id="1196081"/>
    <lineage>
        <taxon>Eukaryota</taxon>
        <taxon>Fungi</taxon>
        <taxon>Dikarya</taxon>
        <taxon>Ascomycota</taxon>
        <taxon>Pezizomycotina</taxon>
        <taxon>Eurotiomycetes</taxon>
        <taxon>Eurotiomycetidae</taxon>
        <taxon>Eurotiales</taxon>
        <taxon>Trichocomaceae</taxon>
        <taxon>Talaromyces</taxon>
        <taxon>Talaromyces sect. Talaromyces</taxon>
    </lineage>
</organism>
<keyword evidence="5" id="KW-0378">Hydrolase</keyword>
<feature type="domain" description="Glycoside hydrolase family 38 central" evidence="9">
    <location>
        <begin position="561"/>
        <end position="640"/>
    </location>
</feature>
<dbReference type="Proteomes" id="UP000249363">
    <property type="component" value="Unassembled WGS sequence"/>
</dbReference>
<name>A0A364LDY1_TALAM</name>
<evidence type="ECO:0000256" key="5">
    <source>
        <dbReference type="ARBA" id="ARBA00022801"/>
    </source>
</evidence>
<evidence type="ECO:0000313" key="11">
    <source>
        <dbReference type="Proteomes" id="UP000249363"/>
    </source>
</evidence>
<dbReference type="InterPro" id="IPR054723">
    <property type="entry name" value="Ams1-like_N"/>
</dbReference>
<dbReference type="EC" id="3.2.1.24" evidence="3"/>
<evidence type="ECO:0000259" key="9">
    <source>
        <dbReference type="SMART" id="SM00872"/>
    </source>
</evidence>
<evidence type="ECO:0000256" key="1">
    <source>
        <dbReference type="ARBA" id="ARBA00000365"/>
    </source>
</evidence>
<accession>A0A364LDY1</accession>
<dbReference type="SUPFAM" id="SSF74650">
    <property type="entry name" value="Galactose mutarotase-like"/>
    <property type="match status" value="1"/>
</dbReference>
<dbReference type="PANTHER" id="PTHR46017">
    <property type="entry name" value="ALPHA-MANNOSIDASE 2C1"/>
    <property type="match status" value="1"/>
</dbReference>
<dbReference type="PANTHER" id="PTHR46017:SF1">
    <property type="entry name" value="ALPHA-MANNOSIDASE 2C1"/>
    <property type="match status" value="1"/>
</dbReference>
<dbReference type="InterPro" id="IPR041147">
    <property type="entry name" value="GH38_C"/>
</dbReference>